<dbReference type="PANTHER" id="PTHR46318">
    <property type="entry name" value="UPSTREAM BINDING TRANSCRIPTION FACTOR"/>
    <property type="match status" value="1"/>
</dbReference>
<evidence type="ECO:0000259" key="7">
    <source>
        <dbReference type="PROSITE" id="PS50118"/>
    </source>
</evidence>
<dbReference type="GO" id="GO:0003677">
    <property type="term" value="F:DNA binding"/>
    <property type="evidence" value="ECO:0007669"/>
    <property type="project" value="UniProtKB-UniRule"/>
</dbReference>
<evidence type="ECO:0000313" key="9">
    <source>
        <dbReference type="Proteomes" id="UP000265020"/>
    </source>
</evidence>
<feature type="region of interest" description="Disordered" evidence="6">
    <location>
        <begin position="191"/>
        <end position="218"/>
    </location>
</feature>
<dbReference type="GeneTree" id="ENSGT00940000169450"/>
<feature type="domain" description="HMG box" evidence="7">
    <location>
        <begin position="111"/>
        <end position="179"/>
    </location>
</feature>
<name>A0A3Q2DFZ4_CYPVA</name>
<feature type="coiled-coil region" evidence="5">
    <location>
        <begin position="247"/>
        <end position="285"/>
    </location>
</feature>
<dbReference type="RefSeq" id="XP_015230699.1">
    <property type="nucleotide sequence ID" value="XM_015375213.1"/>
</dbReference>
<feature type="domain" description="HMG box" evidence="7">
    <location>
        <begin position="310"/>
        <end position="376"/>
    </location>
</feature>
<feature type="compositionally biased region" description="Acidic residues" evidence="6">
    <location>
        <begin position="414"/>
        <end position="451"/>
    </location>
</feature>
<feature type="DNA-binding region" description="HMG box" evidence="4">
    <location>
        <begin position="310"/>
        <end position="376"/>
    </location>
</feature>
<evidence type="ECO:0000256" key="6">
    <source>
        <dbReference type="SAM" id="MobiDB-lite"/>
    </source>
</evidence>
<evidence type="ECO:0000256" key="3">
    <source>
        <dbReference type="ARBA" id="ARBA00023242"/>
    </source>
</evidence>
<accession>A0A3Q2DFZ4</accession>
<dbReference type="OrthoDB" id="1919336at2759"/>
<protein>
    <submittedName>
        <fullName evidence="8">Nucleolar transcription factor 1-like</fullName>
    </submittedName>
</protein>
<dbReference type="Pfam" id="PF00505">
    <property type="entry name" value="HMG_box"/>
    <property type="match status" value="1"/>
</dbReference>
<dbReference type="Ensembl" id="ENSCVAT00000026238.1">
    <property type="protein sequence ID" value="ENSCVAP00000017539.1"/>
    <property type="gene ID" value="ENSCVAG00000020644.1"/>
</dbReference>
<keyword evidence="5" id="KW-0175">Coiled coil</keyword>
<dbReference type="Gene3D" id="1.10.30.10">
    <property type="entry name" value="High mobility group box domain"/>
    <property type="match status" value="3"/>
</dbReference>
<reference evidence="8" key="2">
    <citation type="submission" date="2025-09" db="UniProtKB">
        <authorList>
            <consortium name="Ensembl"/>
        </authorList>
    </citation>
    <scope>IDENTIFICATION</scope>
</reference>
<dbReference type="GeneID" id="107085069"/>
<dbReference type="GO" id="GO:0005634">
    <property type="term" value="C:nucleus"/>
    <property type="evidence" value="ECO:0007669"/>
    <property type="project" value="UniProtKB-SubCell"/>
</dbReference>
<dbReference type="InterPro" id="IPR051762">
    <property type="entry name" value="UBF1"/>
</dbReference>
<dbReference type="Proteomes" id="UP000265020">
    <property type="component" value="Unassembled WGS sequence"/>
</dbReference>
<feature type="DNA-binding region" description="HMG box" evidence="4">
    <location>
        <begin position="212"/>
        <end position="276"/>
    </location>
</feature>
<feature type="compositionally biased region" description="Basic and acidic residues" evidence="6">
    <location>
        <begin position="204"/>
        <end position="215"/>
    </location>
</feature>
<dbReference type="OMA" id="KMRRYRT"/>
<reference evidence="8" key="1">
    <citation type="submission" date="2025-08" db="UniProtKB">
        <authorList>
            <consortium name="Ensembl"/>
        </authorList>
    </citation>
    <scope>IDENTIFICATION</scope>
</reference>
<keyword evidence="2 4" id="KW-0238">DNA-binding</keyword>
<dbReference type="PROSITE" id="PS50118">
    <property type="entry name" value="HMG_BOX_2"/>
    <property type="match status" value="3"/>
</dbReference>
<evidence type="ECO:0000256" key="2">
    <source>
        <dbReference type="ARBA" id="ARBA00023125"/>
    </source>
</evidence>
<organism evidence="8 9">
    <name type="scientific">Cyprinodon variegatus</name>
    <name type="common">Sheepshead minnow</name>
    <dbReference type="NCBI Taxonomy" id="28743"/>
    <lineage>
        <taxon>Eukaryota</taxon>
        <taxon>Metazoa</taxon>
        <taxon>Chordata</taxon>
        <taxon>Craniata</taxon>
        <taxon>Vertebrata</taxon>
        <taxon>Euteleostomi</taxon>
        <taxon>Actinopterygii</taxon>
        <taxon>Neopterygii</taxon>
        <taxon>Teleostei</taxon>
        <taxon>Neoteleostei</taxon>
        <taxon>Acanthomorphata</taxon>
        <taxon>Ovalentaria</taxon>
        <taxon>Atherinomorphae</taxon>
        <taxon>Cyprinodontiformes</taxon>
        <taxon>Cyprinodontidae</taxon>
        <taxon>Cyprinodon</taxon>
    </lineage>
</organism>
<dbReference type="STRING" id="28743.ENSCVAP00000017539"/>
<proteinExistence type="predicted"/>
<dbReference type="PANTHER" id="PTHR46318:SF2">
    <property type="entry name" value="NUCLEOLAR TRANSCRIPTION FACTOR 1"/>
    <property type="match status" value="1"/>
</dbReference>
<dbReference type="SUPFAM" id="SSF47095">
    <property type="entry name" value="HMG-box"/>
    <property type="match status" value="3"/>
</dbReference>
<dbReference type="KEGG" id="cvg:107085069"/>
<keyword evidence="9" id="KW-1185">Reference proteome</keyword>
<keyword evidence="3 4" id="KW-0539">Nucleus</keyword>
<sequence length="451" mass="53676">MYKINEEDVDSDADSDALTPEWTQKNLKQLIASLKEHLPTGRRPETYIREMKAVEWHKVAFSPFSAEECQEKWNSIMVKMRRYRTLPELLDEAEALLSHPVNYKTIHSELPKLPVNPKMKYIAKEMSNCKNNHPELSCPEITKLLAKKYDSLPDEEKAEYVRKHSLELSEYNKKKHDFCISNKLRLPMKRSWKRRSNKNGGEGCSKDEELPEKPPPHGRALFLKEFSKASGPSLGANFLKTSSQRWREMSKKEKQKYNSRCDEMKKEYKNKLLKYLDQLDVEERQRIIKEKNIKVPKATLGHYVKMPGEPKMPTHSRFIYFHKEQAKYIDKALKGKDRIQMIKKQWHELPESERKRYTKMIKEDMRKYKEDLKKWFQTLSPKEQKDYLKRKPRKQQYLKQSLPIKERNLKLPSDSEDEDIVLSGDEEENLIESEVEESEEEECSDMFDMYD</sequence>
<dbReference type="InterPro" id="IPR036910">
    <property type="entry name" value="HMG_box_dom_sf"/>
</dbReference>
<dbReference type="InterPro" id="IPR009071">
    <property type="entry name" value="HMG_box_dom"/>
</dbReference>
<evidence type="ECO:0000313" key="8">
    <source>
        <dbReference type="Ensembl" id="ENSCVAP00000017539.1"/>
    </source>
</evidence>
<evidence type="ECO:0000256" key="1">
    <source>
        <dbReference type="ARBA" id="ARBA00004123"/>
    </source>
</evidence>
<dbReference type="Pfam" id="PF09011">
    <property type="entry name" value="HMG_box_2"/>
    <property type="match status" value="1"/>
</dbReference>
<dbReference type="SMART" id="SM00398">
    <property type="entry name" value="HMG"/>
    <property type="match status" value="3"/>
</dbReference>
<dbReference type="AlphaFoldDB" id="A0A3Q2DFZ4"/>
<feature type="region of interest" description="Disordered" evidence="6">
    <location>
        <begin position="408"/>
        <end position="451"/>
    </location>
</feature>
<comment type="subcellular location">
    <subcellularLocation>
        <location evidence="1">Nucleus</location>
    </subcellularLocation>
</comment>
<feature type="domain" description="HMG box" evidence="7">
    <location>
        <begin position="212"/>
        <end position="276"/>
    </location>
</feature>
<evidence type="ECO:0000256" key="4">
    <source>
        <dbReference type="PROSITE-ProRule" id="PRU00267"/>
    </source>
</evidence>
<feature type="DNA-binding region" description="HMG box" evidence="4">
    <location>
        <begin position="111"/>
        <end position="179"/>
    </location>
</feature>
<evidence type="ECO:0000256" key="5">
    <source>
        <dbReference type="SAM" id="Coils"/>
    </source>
</evidence>